<sequence>MTKIKMLQLINLLKQNWAILILFALIIFPRFYKVGEWFFFGIDEEYQSLLALAQIKDFHPIWIGLSAANTGFYVGPGLVYLHAALLWISHGDPLIFAYAASTIGVITAVVFYLTVKNLFNRKVAMITTALYSCSAFVVNYDRRFWNSTLVPLVAILIYWALVKLQKDRRYLILLAFLLGCLFHIHASLFLFIPIILYFTIKSIYSTFKKNQSQLISFLFLNLKSLIIFLIIYSPLLVYDFVHNFDNLKTPLRMLMQTQGSSGGLPFIQHWQVFRQTISHFWISNLNHPFHQNIIAYLSILTILIFLFKIKKFHETILAIIVFVYLLMFFLFPGAVLEYYYLGFFPFFSLIIALFLNTFNQKIYLPFLIIIIFCNYIFFLNQNPVTGLSAQKELIIVTSKVLNGQPYYLDTTENYLHFGGWRYLFTVYGQKPARSRADDHFGWIYPNEISNQLVKKKVIITTLGYVIKGEKPSNIVQYGNYQALIFNFHN</sequence>
<keyword evidence="4" id="KW-0808">Transferase</keyword>
<dbReference type="GO" id="GO:0016763">
    <property type="term" value="F:pentosyltransferase activity"/>
    <property type="evidence" value="ECO:0007669"/>
    <property type="project" value="TreeGrafter"/>
</dbReference>
<evidence type="ECO:0000259" key="9">
    <source>
        <dbReference type="Pfam" id="PF13231"/>
    </source>
</evidence>
<feature type="transmembrane region" description="Helical" evidence="8">
    <location>
        <begin position="316"/>
        <end position="332"/>
    </location>
</feature>
<gene>
    <name evidence="10" type="ORF">AUK04_05030</name>
</gene>
<evidence type="ECO:0000313" key="10">
    <source>
        <dbReference type="EMBL" id="OIP82260.1"/>
    </source>
</evidence>
<dbReference type="Proteomes" id="UP000183758">
    <property type="component" value="Unassembled WGS sequence"/>
</dbReference>
<feature type="transmembrane region" description="Helical" evidence="8">
    <location>
        <begin position="218"/>
        <end position="241"/>
    </location>
</feature>
<keyword evidence="7 8" id="KW-0472">Membrane</keyword>
<evidence type="ECO:0000256" key="1">
    <source>
        <dbReference type="ARBA" id="ARBA00004651"/>
    </source>
</evidence>
<protein>
    <recommendedName>
        <fullName evidence="9">Glycosyltransferase RgtA/B/C/D-like domain-containing protein</fullName>
    </recommendedName>
</protein>
<keyword evidence="6 8" id="KW-1133">Transmembrane helix</keyword>
<dbReference type="PANTHER" id="PTHR33908:SF11">
    <property type="entry name" value="MEMBRANE PROTEIN"/>
    <property type="match status" value="1"/>
</dbReference>
<comment type="subcellular location">
    <subcellularLocation>
        <location evidence="1">Cell membrane</location>
        <topology evidence="1">Multi-pass membrane protein</topology>
    </subcellularLocation>
</comment>
<keyword evidence="2" id="KW-1003">Cell membrane</keyword>
<evidence type="ECO:0000256" key="2">
    <source>
        <dbReference type="ARBA" id="ARBA00022475"/>
    </source>
</evidence>
<dbReference type="GO" id="GO:0009103">
    <property type="term" value="P:lipopolysaccharide biosynthetic process"/>
    <property type="evidence" value="ECO:0007669"/>
    <property type="project" value="UniProtKB-ARBA"/>
</dbReference>
<dbReference type="AlphaFoldDB" id="A0A1J5HCJ1"/>
<dbReference type="InterPro" id="IPR038731">
    <property type="entry name" value="RgtA/B/C-like"/>
</dbReference>
<feature type="domain" description="Glycosyltransferase RgtA/B/C/D-like" evidence="9">
    <location>
        <begin position="97"/>
        <end position="224"/>
    </location>
</feature>
<feature type="transmembrane region" description="Helical" evidence="8">
    <location>
        <begin position="95"/>
        <end position="115"/>
    </location>
</feature>
<feature type="transmembrane region" description="Helical" evidence="8">
    <location>
        <begin position="144"/>
        <end position="161"/>
    </location>
</feature>
<keyword evidence="3" id="KW-0328">Glycosyltransferase</keyword>
<feature type="transmembrane region" description="Helical" evidence="8">
    <location>
        <begin position="293"/>
        <end position="309"/>
    </location>
</feature>
<name>A0A1J5HCJ1_9BACT</name>
<organism evidence="10 11">
    <name type="scientific">Candidatus Roizmanbacteria bacterium CG2_30_33_16</name>
    <dbReference type="NCBI Taxonomy" id="1805340"/>
    <lineage>
        <taxon>Bacteria</taxon>
        <taxon>Candidatus Roizmaniibacteriota</taxon>
    </lineage>
</organism>
<comment type="caution">
    <text evidence="10">The sequence shown here is derived from an EMBL/GenBank/DDBJ whole genome shotgun (WGS) entry which is preliminary data.</text>
</comment>
<evidence type="ECO:0000313" key="11">
    <source>
        <dbReference type="Proteomes" id="UP000183758"/>
    </source>
</evidence>
<evidence type="ECO:0000256" key="7">
    <source>
        <dbReference type="ARBA" id="ARBA00023136"/>
    </source>
</evidence>
<dbReference type="PANTHER" id="PTHR33908">
    <property type="entry name" value="MANNOSYLTRANSFERASE YKCB-RELATED"/>
    <property type="match status" value="1"/>
</dbReference>
<evidence type="ECO:0000256" key="5">
    <source>
        <dbReference type="ARBA" id="ARBA00022692"/>
    </source>
</evidence>
<evidence type="ECO:0000256" key="4">
    <source>
        <dbReference type="ARBA" id="ARBA00022679"/>
    </source>
</evidence>
<feature type="transmembrane region" description="Helical" evidence="8">
    <location>
        <begin position="122"/>
        <end position="138"/>
    </location>
</feature>
<keyword evidence="5 8" id="KW-0812">Transmembrane</keyword>
<evidence type="ECO:0000256" key="6">
    <source>
        <dbReference type="ARBA" id="ARBA00022989"/>
    </source>
</evidence>
<evidence type="ECO:0000256" key="8">
    <source>
        <dbReference type="SAM" id="Phobius"/>
    </source>
</evidence>
<feature type="transmembrane region" description="Helical" evidence="8">
    <location>
        <begin position="362"/>
        <end position="379"/>
    </location>
</feature>
<proteinExistence type="predicted"/>
<dbReference type="EMBL" id="MNZM01000119">
    <property type="protein sequence ID" value="OIP82260.1"/>
    <property type="molecule type" value="Genomic_DNA"/>
</dbReference>
<dbReference type="GO" id="GO:0005886">
    <property type="term" value="C:plasma membrane"/>
    <property type="evidence" value="ECO:0007669"/>
    <property type="project" value="UniProtKB-SubCell"/>
</dbReference>
<accession>A0A1J5HCJ1</accession>
<evidence type="ECO:0000256" key="3">
    <source>
        <dbReference type="ARBA" id="ARBA00022676"/>
    </source>
</evidence>
<dbReference type="Pfam" id="PF13231">
    <property type="entry name" value="PMT_2"/>
    <property type="match status" value="1"/>
</dbReference>
<feature type="transmembrane region" description="Helical" evidence="8">
    <location>
        <begin position="338"/>
        <end position="355"/>
    </location>
</feature>
<feature type="transmembrane region" description="Helical" evidence="8">
    <location>
        <begin position="12"/>
        <end position="32"/>
    </location>
</feature>
<dbReference type="InterPro" id="IPR050297">
    <property type="entry name" value="LipidA_mod_glycosyltrf_83"/>
</dbReference>
<feature type="transmembrane region" description="Helical" evidence="8">
    <location>
        <begin position="173"/>
        <end position="198"/>
    </location>
</feature>
<reference evidence="10 11" key="1">
    <citation type="journal article" date="2016" name="Environ. Microbiol.">
        <title>Genomic resolution of a cold subsurface aquifer community provides metabolic insights for novel microbes adapted to high CO concentrations.</title>
        <authorList>
            <person name="Probst A.J."/>
            <person name="Castelle C.J."/>
            <person name="Singh A."/>
            <person name="Brown C.T."/>
            <person name="Anantharaman K."/>
            <person name="Sharon I."/>
            <person name="Hug L.A."/>
            <person name="Burstein D."/>
            <person name="Emerson J.B."/>
            <person name="Thomas B.C."/>
            <person name="Banfield J.F."/>
        </authorList>
    </citation>
    <scope>NUCLEOTIDE SEQUENCE [LARGE SCALE GENOMIC DNA]</scope>
    <source>
        <strain evidence="10">CG2_30_33_16</strain>
    </source>
</reference>